<dbReference type="GO" id="GO:0005886">
    <property type="term" value="C:plasma membrane"/>
    <property type="evidence" value="ECO:0007669"/>
    <property type="project" value="UniProtKB-SubCell"/>
</dbReference>
<feature type="transmembrane region" description="Helical" evidence="9">
    <location>
        <begin position="309"/>
        <end position="336"/>
    </location>
</feature>
<dbReference type="AlphaFoldDB" id="A0A543KFI4"/>
<feature type="transmembrane region" description="Helical" evidence="9">
    <location>
        <begin position="283"/>
        <end position="303"/>
    </location>
</feature>
<dbReference type="GO" id="GO:0015095">
    <property type="term" value="F:magnesium ion transmembrane transporter activity"/>
    <property type="evidence" value="ECO:0007669"/>
    <property type="project" value="UniProtKB-UniRule"/>
</dbReference>
<dbReference type="NCBIfam" id="TIGR00400">
    <property type="entry name" value="mgtE"/>
    <property type="match status" value="1"/>
</dbReference>
<evidence type="ECO:0000256" key="4">
    <source>
        <dbReference type="ARBA" id="ARBA00022692"/>
    </source>
</evidence>
<organism evidence="11 12">
    <name type="scientific">Roseinatronobacter monicus</name>
    <dbReference type="NCBI Taxonomy" id="393481"/>
    <lineage>
        <taxon>Bacteria</taxon>
        <taxon>Pseudomonadati</taxon>
        <taxon>Pseudomonadota</taxon>
        <taxon>Alphaproteobacteria</taxon>
        <taxon>Rhodobacterales</taxon>
        <taxon>Paracoccaceae</taxon>
        <taxon>Roseinatronobacter</taxon>
    </lineage>
</organism>
<feature type="transmembrane region" description="Helical" evidence="9">
    <location>
        <begin position="383"/>
        <end position="409"/>
    </location>
</feature>
<feature type="transmembrane region" description="Helical" evidence="9">
    <location>
        <begin position="357"/>
        <end position="377"/>
    </location>
</feature>
<proteinExistence type="inferred from homology"/>
<keyword evidence="8" id="KW-0129">CBS domain</keyword>
<name>A0A543KFI4_9RHOB</name>
<comment type="subunit">
    <text evidence="9">Homodimer.</text>
</comment>
<dbReference type="SUPFAM" id="SSF161093">
    <property type="entry name" value="MgtE membrane domain-like"/>
    <property type="match status" value="1"/>
</dbReference>
<dbReference type="SMART" id="SM00924">
    <property type="entry name" value="MgtE_N"/>
    <property type="match status" value="1"/>
</dbReference>
<evidence type="ECO:0000256" key="3">
    <source>
        <dbReference type="ARBA" id="ARBA00022448"/>
    </source>
</evidence>
<accession>A0A543KFI4</accession>
<evidence type="ECO:0000313" key="12">
    <source>
        <dbReference type="Proteomes" id="UP000320582"/>
    </source>
</evidence>
<keyword evidence="4 9" id="KW-0812">Transmembrane</keyword>
<keyword evidence="7 9" id="KW-0472">Membrane</keyword>
<dbReference type="Gene3D" id="1.25.60.10">
    <property type="entry name" value="MgtE N-terminal domain-like"/>
    <property type="match status" value="1"/>
</dbReference>
<dbReference type="InterPro" id="IPR006667">
    <property type="entry name" value="SLC41_membr_dom"/>
</dbReference>
<keyword evidence="12" id="KW-1185">Reference proteome</keyword>
<evidence type="ECO:0000256" key="5">
    <source>
        <dbReference type="ARBA" id="ARBA00022842"/>
    </source>
</evidence>
<feature type="transmembrane region" description="Helical" evidence="9">
    <location>
        <begin position="421"/>
        <end position="445"/>
    </location>
</feature>
<dbReference type="EMBL" id="VFPT01000001">
    <property type="protein sequence ID" value="TQM93840.1"/>
    <property type="molecule type" value="Genomic_DNA"/>
</dbReference>
<dbReference type="SUPFAM" id="SSF158791">
    <property type="entry name" value="MgtE N-terminal domain-like"/>
    <property type="match status" value="1"/>
</dbReference>
<comment type="similarity">
    <text evidence="2 9">Belongs to the SLC41A transporter family.</text>
</comment>
<evidence type="ECO:0000256" key="2">
    <source>
        <dbReference type="ARBA" id="ARBA00009749"/>
    </source>
</evidence>
<evidence type="ECO:0000256" key="9">
    <source>
        <dbReference type="RuleBase" id="RU362011"/>
    </source>
</evidence>
<dbReference type="Pfam" id="PF03448">
    <property type="entry name" value="MgtE_N"/>
    <property type="match status" value="1"/>
</dbReference>
<keyword evidence="6 9" id="KW-1133">Transmembrane helix</keyword>
<keyword evidence="3 9" id="KW-0813">Transport</keyword>
<gene>
    <name evidence="11" type="ORF">BD293_2493</name>
</gene>
<evidence type="ECO:0000256" key="8">
    <source>
        <dbReference type="PROSITE-ProRule" id="PRU00703"/>
    </source>
</evidence>
<keyword evidence="9" id="KW-0479">Metal-binding</keyword>
<keyword evidence="9" id="KW-1003">Cell membrane</keyword>
<evidence type="ECO:0000313" key="11">
    <source>
        <dbReference type="EMBL" id="TQM93840.1"/>
    </source>
</evidence>
<keyword evidence="5 9" id="KW-0460">Magnesium</keyword>
<dbReference type="GO" id="GO:0046872">
    <property type="term" value="F:metal ion binding"/>
    <property type="evidence" value="ECO:0007669"/>
    <property type="project" value="UniProtKB-KW"/>
</dbReference>
<dbReference type="InterPro" id="IPR000644">
    <property type="entry name" value="CBS_dom"/>
</dbReference>
<evidence type="ECO:0000256" key="1">
    <source>
        <dbReference type="ARBA" id="ARBA00004141"/>
    </source>
</evidence>
<comment type="function">
    <text evidence="9">Acts as a magnesium transporter.</text>
</comment>
<dbReference type="PROSITE" id="PS51371">
    <property type="entry name" value="CBS"/>
    <property type="match status" value="2"/>
</dbReference>
<dbReference type="Pfam" id="PF01769">
    <property type="entry name" value="MgtE"/>
    <property type="match status" value="1"/>
</dbReference>
<dbReference type="InterPro" id="IPR038076">
    <property type="entry name" value="MgtE_N_sf"/>
</dbReference>
<dbReference type="Gene3D" id="1.10.357.20">
    <property type="entry name" value="SLC41 divalent cation transporters, integral membrane domain"/>
    <property type="match status" value="1"/>
</dbReference>
<evidence type="ECO:0000256" key="7">
    <source>
        <dbReference type="ARBA" id="ARBA00023136"/>
    </source>
</evidence>
<evidence type="ECO:0000256" key="6">
    <source>
        <dbReference type="ARBA" id="ARBA00022989"/>
    </source>
</evidence>
<comment type="subcellular location">
    <subcellularLocation>
        <location evidence="9">Cell membrane</location>
        <topology evidence="9">Multi-pass membrane protein</topology>
    </subcellularLocation>
    <subcellularLocation>
        <location evidence="1">Membrane</location>
        <topology evidence="1">Multi-pass membrane protein</topology>
    </subcellularLocation>
</comment>
<evidence type="ECO:0000259" key="10">
    <source>
        <dbReference type="PROSITE" id="PS51371"/>
    </source>
</evidence>
<dbReference type="InterPro" id="IPR006668">
    <property type="entry name" value="Mg_transptr_MgtE_intracell_dom"/>
</dbReference>
<dbReference type="InterPro" id="IPR046342">
    <property type="entry name" value="CBS_dom_sf"/>
</dbReference>
<dbReference type="InterPro" id="IPR006669">
    <property type="entry name" value="MgtE_transporter"/>
</dbReference>
<feature type="domain" description="CBS" evidence="10">
    <location>
        <begin position="136"/>
        <end position="199"/>
    </location>
</feature>
<dbReference type="PANTHER" id="PTHR43773">
    <property type="entry name" value="MAGNESIUM TRANSPORTER MGTE"/>
    <property type="match status" value="1"/>
</dbReference>
<dbReference type="Proteomes" id="UP000320582">
    <property type="component" value="Unassembled WGS sequence"/>
</dbReference>
<dbReference type="CDD" id="cd04606">
    <property type="entry name" value="CBS_pair_Mg_transporter"/>
    <property type="match status" value="1"/>
</dbReference>
<dbReference type="Gene3D" id="3.10.580.10">
    <property type="entry name" value="CBS-domain"/>
    <property type="match status" value="1"/>
</dbReference>
<sequence>MSYEQLETALKERDQAPHPAELSDFIEQEHAADLARFVAEWPPQDAWRVLDLLELSQQAEVFGYLPHQFQVDMADSVARDRLARLVTEMNSDERADLYNELSEEQRAALLPALARAEREDIRRLASYPKDTAGAIMTSDYAVLTAELTTGEALQKLREEALDQETIYRTYVIDSDRQLVGSVRLQDLFLAPSKARVSDVMERNTHAVTVTDDQEQVAQQVARYDLLALPVVDAEGRLVGIVTHDDAMDVIQEEATEDFHRVGASKMVRNMRDASVFMLYRARIVWLILLVFGNIFSGAGIAYFEDTITAYVALVFFLPLLIDSGGNAGSQSATLMVRALATGQVRLNDWSWMIGREVLVALLMGLSMAAAVSVIGIFRAGPEIALVVALSMVIIVIVGSVIGMLLPFALTKLNLDPATASAPLVTSIADAAGVLIYFAIATAFLFPTI</sequence>
<feature type="domain" description="CBS" evidence="10">
    <location>
        <begin position="200"/>
        <end position="256"/>
    </location>
</feature>
<dbReference type="OrthoDB" id="9790355at2"/>
<dbReference type="SMART" id="SM00116">
    <property type="entry name" value="CBS"/>
    <property type="match status" value="2"/>
</dbReference>
<reference evidence="11 12" key="1">
    <citation type="submission" date="2019-06" db="EMBL/GenBank/DDBJ databases">
        <title>Genomic Encyclopedia of Archaeal and Bacterial Type Strains, Phase II (KMG-II): from individual species to whole genera.</title>
        <authorList>
            <person name="Goeker M."/>
        </authorList>
    </citation>
    <scope>NUCLEOTIDE SEQUENCE [LARGE SCALE GENOMIC DNA]</scope>
    <source>
        <strain evidence="11 12">DSM 18423</strain>
    </source>
</reference>
<comment type="caution">
    <text evidence="11">The sequence shown here is derived from an EMBL/GenBank/DDBJ whole genome shotgun (WGS) entry which is preliminary data.</text>
</comment>
<dbReference type="Pfam" id="PF00571">
    <property type="entry name" value="CBS"/>
    <property type="match status" value="2"/>
</dbReference>
<dbReference type="PANTHER" id="PTHR43773:SF1">
    <property type="entry name" value="MAGNESIUM TRANSPORTER MGTE"/>
    <property type="match status" value="1"/>
</dbReference>
<dbReference type="SUPFAM" id="SSF54631">
    <property type="entry name" value="CBS-domain pair"/>
    <property type="match status" value="1"/>
</dbReference>
<dbReference type="InterPro" id="IPR036739">
    <property type="entry name" value="SLC41_membr_dom_sf"/>
</dbReference>
<protein>
    <recommendedName>
        <fullName evidence="9">Magnesium transporter MgtE</fullName>
    </recommendedName>
</protein>